<sequence length="117" mass="11746">MHLATTIYIIALTFVSMVAGLPQYGGDGVGPGLGAGGGYGRDGVGYGNGIGGGRGAYGAAESGIATAHHAERVAGSAYLAPLILPAAFCAKSQSAQEEVYQAVLKVQSNQFKSQTLN</sequence>
<evidence type="ECO:0000256" key="1">
    <source>
        <dbReference type="SAM" id="SignalP"/>
    </source>
</evidence>
<protein>
    <submittedName>
        <fullName evidence="2">Uncharacterized protein</fullName>
    </submittedName>
</protein>
<name>A0A3A2ZHP3_9EURO</name>
<dbReference type="EMBL" id="MVGC01000267">
    <property type="protein sequence ID" value="RJE20907.1"/>
    <property type="molecule type" value="Genomic_DNA"/>
</dbReference>
<keyword evidence="1" id="KW-0732">Signal</keyword>
<reference evidence="3" key="1">
    <citation type="submission" date="2017-02" db="EMBL/GenBank/DDBJ databases">
        <authorList>
            <person name="Tafer H."/>
            <person name="Lopandic K."/>
        </authorList>
    </citation>
    <scope>NUCLEOTIDE SEQUENCE [LARGE SCALE GENOMIC DNA]</scope>
    <source>
        <strain evidence="3">CBS 366.77</strain>
    </source>
</reference>
<evidence type="ECO:0000313" key="2">
    <source>
        <dbReference type="EMBL" id="RJE20907.1"/>
    </source>
</evidence>
<feature type="chain" id="PRO_5017213032" evidence="1">
    <location>
        <begin position="21"/>
        <end position="117"/>
    </location>
</feature>
<dbReference type="AlphaFoldDB" id="A0A3A2ZHP3"/>
<dbReference type="Proteomes" id="UP000266188">
    <property type="component" value="Unassembled WGS sequence"/>
</dbReference>
<evidence type="ECO:0000313" key="3">
    <source>
        <dbReference type="Proteomes" id="UP000266188"/>
    </source>
</evidence>
<organism evidence="2 3">
    <name type="scientific">Aspergillus sclerotialis</name>
    <dbReference type="NCBI Taxonomy" id="2070753"/>
    <lineage>
        <taxon>Eukaryota</taxon>
        <taxon>Fungi</taxon>
        <taxon>Dikarya</taxon>
        <taxon>Ascomycota</taxon>
        <taxon>Pezizomycotina</taxon>
        <taxon>Eurotiomycetes</taxon>
        <taxon>Eurotiomycetidae</taxon>
        <taxon>Eurotiales</taxon>
        <taxon>Aspergillaceae</taxon>
        <taxon>Aspergillus</taxon>
        <taxon>Aspergillus subgen. Polypaecilum</taxon>
    </lineage>
</organism>
<comment type="caution">
    <text evidence="2">The sequence shown here is derived from an EMBL/GenBank/DDBJ whole genome shotgun (WGS) entry which is preliminary data.</text>
</comment>
<gene>
    <name evidence="2" type="ORF">PHISCL_06753</name>
</gene>
<proteinExistence type="predicted"/>
<accession>A0A3A2ZHP3</accession>
<feature type="signal peptide" evidence="1">
    <location>
        <begin position="1"/>
        <end position="20"/>
    </location>
</feature>
<keyword evidence="3" id="KW-1185">Reference proteome</keyword>